<dbReference type="InterPro" id="IPR006195">
    <property type="entry name" value="aa-tRNA-synth_II"/>
</dbReference>
<protein>
    <recommendedName>
        <fullName evidence="5">Histidine--tRNA ligase</fullName>
        <ecNumber evidence="5">6.1.1.21</ecNumber>
    </recommendedName>
    <alternativeName>
        <fullName evidence="5">Histidyl-tRNA synthetase</fullName>
        <shortName evidence="5">HisRS</shortName>
    </alternativeName>
</protein>
<feature type="binding site" evidence="6">
    <location>
        <position position="138"/>
    </location>
    <ligand>
        <name>L-histidine</name>
        <dbReference type="ChEBI" id="CHEBI:57595"/>
    </ligand>
</feature>
<name>A0A2H0RH31_9BACT</name>
<dbReference type="AlphaFoldDB" id="A0A2H0RH31"/>
<dbReference type="GO" id="GO:0005524">
    <property type="term" value="F:ATP binding"/>
    <property type="evidence" value="ECO:0007669"/>
    <property type="project" value="UniProtKB-UniRule"/>
</dbReference>
<dbReference type="InterPro" id="IPR045864">
    <property type="entry name" value="aa-tRNA-synth_II/BPL/LPL"/>
</dbReference>
<keyword evidence="5" id="KW-0648">Protein biosynthesis</keyword>
<keyword evidence="2 5" id="KW-0547">Nucleotide-binding</keyword>
<dbReference type="NCBIfam" id="TIGR00442">
    <property type="entry name" value="hisS"/>
    <property type="match status" value="1"/>
</dbReference>
<feature type="binding site" evidence="6">
    <location>
        <position position="120"/>
    </location>
    <ligand>
        <name>L-histidine</name>
        <dbReference type="ChEBI" id="CHEBI:57595"/>
    </ligand>
</feature>
<sequence length="433" mass="49119">MKTRSAKNDDLRSPKGMRDLVSEEVFLFQGFLEKAAEAAIYYGFKPIETPVLEQEELFTRSVGEDTDIVSKEMFSLKTRGGDRLVLRPEGTAGVMRAYLEQGMSALPQPLMFYYGGPFFRHENPQRGRWRQFYQFGLEILGTRKSIADATIINLAKIILEEAGIKNLTFRINSLGDADCRGAFRRDLINYYRKNVRHICVDCRERLKTNPLRLLDCKQPGCIAIKAEAPESIGYLCASCKTHFKEVLEYLDSLGVNYEVDNTLVRGLDYYTRTVFEIFTESHTDDGELTSLALGGGGRYDNLAKTLNSKKEVPAVGMSLGVDRIINLPEYIRHAPRLLKKPRVFFIQLSFDAKLKSFEVIEALRHAKIPIQQSLSKDSLGAQLALAEKNGVPYTIILGQKEAMENTVIVRNMDTRSQDTIKIDKLTEYLKKIK</sequence>
<dbReference type="PIRSF" id="PIRSF001549">
    <property type="entry name" value="His-tRNA_synth"/>
    <property type="match status" value="1"/>
</dbReference>
<dbReference type="GO" id="GO:0004821">
    <property type="term" value="F:histidine-tRNA ligase activity"/>
    <property type="evidence" value="ECO:0007669"/>
    <property type="project" value="UniProtKB-UniRule"/>
</dbReference>
<dbReference type="InterPro" id="IPR004516">
    <property type="entry name" value="HisRS/HisZ"/>
</dbReference>
<keyword evidence="3 5" id="KW-0030">Aminoacyl-tRNA synthetase</keyword>
<dbReference type="Proteomes" id="UP000230431">
    <property type="component" value="Unassembled WGS sequence"/>
</dbReference>
<reference evidence="8 9" key="1">
    <citation type="submission" date="2017-09" db="EMBL/GenBank/DDBJ databases">
        <title>Depth-based differentiation of microbial function through sediment-hosted aquifers and enrichment of novel symbionts in the deep terrestrial subsurface.</title>
        <authorList>
            <person name="Probst A.J."/>
            <person name="Ladd B."/>
            <person name="Jarett J.K."/>
            <person name="Geller-Mcgrath D.E."/>
            <person name="Sieber C.M."/>
            <person name="Emerson J.B."/>
            <person name="Anantharaman K."/>
            <person name="Thomas B.C."/>
            <person name="Malmstrom R."/>
            <person name="Stieglmeier M."/>
            <person name="Klingl A."/>
            <person name="Woyke T."/>
            <person name="Ryan C.M."/>
            <person name="Banfield J.F."/>
        </authorList>
    </citation>
    <scope>NUCLEOTIDE SEQUENCE [LARGE SCALE GENOMIC DNA]</scope>
    <source>
        <strain evidence="8">CG10_big_fil_rev_8_21_14_0_10_49_38</strain>
    </source>
</reference>
<dbReference type="HAMAP" id="MF_00127">
    <property type="entry name" value="His_tRNA_synth"/>
    <property type="match status" value="1"/>
</dbReference>
<accession>A0A2H0RH31</accession>
<dbReference type="GO" id="GO:0006427">
    <property type="term" value="P:histidyl-tRNA aminoacylation"/>
    <property type="evidence" value="ECO:0007669"/>
    <property type="project" value="UniProtKB-UniRule"/>
</dbReference>
<gene>
    <name evidence="5" type="primary">hisS</name>
    <name evidence="8" type="ORF">COV08_03225</name>
</gene>
<evidence type="ECO:0000313" key="9">
    <source>
        <dbReference type="Proteomes" id="UP000230431"/>
    </source>
</evidence>
<evidence type="ECO:0000256" key="1">
    <source>
        <dbReference type="ARBA" id="ARBA00008226"/>
    </source>
</evidence>
<dbReference type="Pfam" id="PF03129">
    <property type="entry name" value="HGTP_anticodon"/>
    <property type="match status" value="1"/>
</dbReference>
<organism evidence="8 9">
    <name type="scientific">Candidatus Vogelbacteria bacterium CG10_big_fil_rev_8_21_14_0_10_49_38</name>
    <dbReference type="NCBI Taxonomy" id="1975043"/>
    <lineage>
        <taxon>Bacteria</taxon>
        <taxon>Candidatus Vogeliibacteriota</taxon>
    </lineage>
</organism>
<dbReference type="PROSITE" id="PS50862">
    <property type="entry name" value="AA_TRNA_LIGASE_II"/>
    <property type="match status" value="1"/>
</dbReference>
<dbReference type="InterPro" id="IPR015807">
    <property type="entry name" value="His-tRNA-ligase"/>
</dbReference>
<evidence type="ECO:0000259" key="7">
    <source>
        <dbReference type="PROSITE" id="PS50862"/>
    </source>
</evidence>
<dbReference type="GO" id="GO:0005737">
    <property type="term" value="C:cytoplasm"/>
    <property type="evidence" value="ECO:0007669"/>
    <property type="project" value="UniProtKB-SubCell"/>
</dbReference>
<dbReference type="EC" id="6.1.1.21" evidence="5"/>
<dbReference type="Gene3D" id="3.30.930.10">
    <property type="entry name" value="Bira Bifunctional Protein, Domain 2"/>
    <property type="match status" value="1"/>
</dbReference>
<comment type="subcellular location">
    <subcellularLocation>
        <location evidence="5">Cytoplasm</location>
    </subcellularLocation>
</comment>
<dbReference type="SUPFAM" id="SSF52954">
    <property type="entry name" value="Class II aaRS ABD-related"/>
    <property type="match status" value="1"/>
</dbReference>
<dbReference type="InterPro" id="IPR004154">
    <property type="entry name" value="Anticodon-bd"/>
</dbReference>
<keyword evidence="5" id="KW-0067">ATP-binding</keyword>
<dbReference type="EMBL" id="PCYK01000029">
    <property type="protein sequence ID" value="PIR45757.1"/>
    <property type="molecule type" value="Genomic_DNA"/>
</dbReference>
<dbReference type="InterPro" id="IPR041715">
    <property type="entry name" value="HisRS-like_core"/>
</dbReference>
<feature type="binding site" evidence="6">
    <location>
        <begin position="269"/>
        <end position="270"/>
    </location>
    <ligand>
        <name>L-histidine</name>
        <dbReference type="ChEBI" id="CHEBI:57595"/>
    </ligand>
</feature>
<feature type="binding site" evidence="6">
    <location>
        <position position="265"/>
    </location>
    <ligand>
        <name>L-histidine</name>
        <dbReference type="ChEBI" id="CHEBI:57595"/>
    </ligand>
</feature>
<comment type="catalytic activity">
    <reaction evidence="4 5">
        <text>tRNA(His) + L-histidine + ATP = L-histidyl-tRNA(His) + AMP + diphosphate + H(+)</text>
        <dbReference type="Rhea" id="RHEA:17313"/>
        <dbReference type="Rhea" id="RHEA-COMP:9665"/>
        <dbReference type="Rhea" id="RHEA-COMP:9689"/>
        <dbReference type="ChEBI" id="CHEBI:15378"/>
        <dbReference type="ChEBI" id="CHEBI:30616"/>
        <dbReference type="ChEBI" id="CHEBI:33019"/>
        <dbReference type="ChEBI" id="CHEBI:57595"/>
        <dbReference type="ChEBI" id="CHEBI:78442"/>
        <dbReference type="ChEBI" id="CHEBI:78527"/>
        <dbReference type="ChEBI" id="CHEBI:456215"/>
        <dbReference type="EC" id="6.1.1.21"/>
    </reaction>
</comment>
<feature type="binding site" evidence="6">
    <location>
        <position position="134"/>
    </location>
    <ligand>
        <name>L-histidine</name>
        <dbReference type="ChEBI" id="CHEBI:57595"/>
    </ligand>
</feature>
<evidence type="ECO:0000313" key="8">
    <source>
        <dbReference type="EMBL" id="PIR45757.1"/>
    </source>
</evidence>
<dbReference type="Pfam" id="PF13393">
    <property type="entry name" value="tRNA-synt_His"/>
    <property type="match status" value="2"/>
</dbReference>
<dbReference type="SUPFAM" id="SSF55681">
    <property type="entry name" value="Class II aaRS and biotin synthetases"/>
    <property type="match status" value="1"/>
</dbReference>
<feature type="binding site" evidence="6">
    <location>
        <begin position="89"/>
        <end position="91"/>
    </location>
    <ligand>
        <name>L-histidine</name>
        <dbReference type="ChEBI" id="CHEBI:57595"/>
    </ligand>
</feature>
<dbReference type="PANTHER" id="PTHR43707">
    <property type="entry name" value="HISTIDYL-TRNA SYNTHETASE"/>
    <property type="match status" value="1"/>
</dbReference>
<dbReference type="Gene3D" id="3.40.50.800">
    <property type="entry name" value="Anticodon-binding domain"/>
    <property type="match status" value="1"/>
</dbReference>
<dbReference type="CDD" id="cd00773">
    <property type="entry name" value="HisRS-like_core"/>
    <property type="match status" value="1"/>
</dbReference>
<evidence type="ECO:0000256" key="3">
    <source>
        <dbReference type="ARBA" id="ARBA00023146"/>
    </source>
</evidence>
<keyword evidence="5 8" id="KW-0436">Ligase</keyword>
<proteinExistence type="inferred from homology"/>
<keyword evidence="5" id="KW-0963">Cytoplasm</keyword>
<evidence type="ECO:0000256" key="4">
    <source>
        <dbReference type="ARBA" id="ARBA00047639"/>
    </source>
</evidence>
<dbReference type="PANTHER" id="PTHR43707:SF1">
    <property type="entry name" value="HISTIDINE--TRNA LIGASE, MITOCHONDRIAL-RELATED"/>
    <property type="match status" value="1"/>
</dbReference>
<comment type="similarity">
    <text evidence="1 5">Belongs to the class-II aminoacyl-tRNA synthetase family.</text>
</comment>
<feature type="domain" description="Aminoacyl-transfer RNA synthetases class-II family profile" evidence="7">
    <location>
        <begin position="43"/>
        <end position="341"/>
    </location>
</feature>
<dbReference type="InterPro" id="IPR036621">
    <property type="entry name" value="Anticodon-bd_dom_sf"/>
</dbReference>
<comment type="caution">
    <text evidence="8">The sequence shown here is derived from an EMBL/GenBank/DDBJ whole genome shotgun (WGS) entry which is preliminary data.</text>
</comment>
<comment type="subunit">
    <text evidence="5">Homodimer.</text>
</comment>
<evidence type="ECO:0000256" key="6">
    <source>
        <dbReference type="PIRSR" id="PIRSR001549-1"/>
    </source>
</evidence>
<evidence type="ECO:0000256" key="2">
    <source>
        <dbReference type="ARBA" id="ARBA00022741"/>
    </source>
</evidence>
<evidence type="ECO:0000256" key="5">
    <source>
        <dbReference type="HAMAP-Rule" id="MF_00127"/>
    </source>
</evidence>